<evidence type="ECO:0000313" key="3">
    <source>
        <dbReference type="Proteomes" id="UP000054544"/>
    </source>
</evidence>
<protein>
    <recommendedName>
        <fullName evidence="4">Cysteine-rich secreted protein</fullName>
    </recommendedName>
</protein>
<accession>A0A0D9NMI9</accession>
<proteinExistence type="predicted"/>
<feature type="non-terminal residue" evidence="2">
    <location>
        <position position="1"/>
    </location>
</feature>
<feature type="compositionally biased region" description="Polar residues" evidence="1">
    <location>
        <begin position="37"/>
        <end position="46"/>
    </location>
</feature>
<sequence length="235" mass="24091">HNGGGGGGGGGHNGGGGGGGGGGDGDEGNGNGKNPHNETQGWCQSPETCSSGVDTGKCYLFKMENGQYLGYDSRPGVKAYTAGQDSATHHMGKFRFCKDQNCTRGCAVNPGEGFAILDIHGASNTGAEANNFLDAKPNGGHIGKTPDYSAAGRFTITKWTCGKYCLGGAGNQGVGPTCPSLEPALTFNTLDAQSCLPLTLVEVPCDVRDRKNNCRWDKTPGSCGPGDSSHCHCNK</sequence>
<name>A0A0D9NMI9_METAN</name>
<dbReference type="STRING" id="1291518.A0A0D9NMI9"/>
<reference evidence="3" key="1">
    <citation type="journal article" date="2014" name="BMC Genomics">
        <title>The genome sequence of the biocontrol fungus Metarhizium anisopliae and comparative genomics of Metarhizium species.</title>
        <authorList>
            <person name="Pattemore J.A."/>
            <person name="Hane J.K."/>
            <person name="Williams A.H."/>
            <person name="Wilson B.A."/>
            <person name="Stodart B.J."/>
            <person name="Ash G.J."/>
        </authorList>
    </citation>
    <scope>NUCLEOTIDE SEQUENCE [LARGE SCALE GENOMIC DNA]</scope>
    <source>
        <strain evidence="3">BRIP 53293</strain>
    </source>
</reference>
<dbReference type="AlphaFoldDB" id="A0A0D9NMI9"/>
<dbReference type="Proteomes" id="UP000054544">
    <property type="component" value="Unassembled WGS sequence"/>
</dbReference>
<evidence type="ECO:0000256" key="1">
    <source>
        <dbReference type="SAM" id="MobiDB-lite"/>
    </source>
</evidence>
<feature type="region of interest" description="Disordered" evidence="1">
    <location>
        <begin position="1"/>
        <end position="46"/>
    </location>
</feature>
<feature type="compositionally biased region" description="Gly residues" evidence="1">
    <location>
        <begin position="1"/>
        <end position="31"/>
    </location>
</feature>
<gene>
    <name evidence="2" type="ORF">H634G_09315</name>
</gene>
<dbReference type="OrthoDB" id="4662630at2759"/>
<evidence type="ECO:0008006" key="4">
    <source>
        <dbReference type="Google" id="ProtNLM"/>
    </source>
</evidence>
<organism evidence="2 3">
    <name type="scientific">Metarhizium anisopliae BRIP 53293</name>
    <dbReference type="NCBI Taxonomy" id="1291518"/>
    <lineage>
        <taxon>Eukaryota</taxon>
        <taxon>Fungi</taxon>
        <taxon>Dikarya</taxon>
        <taxon>Ascomycota</taxon>
        <taxon>Pezizomycotina</taxon>
        <taxon>Sordariomycetes</taxon>
        <taxon>Hypocreomycetidae</taxon>
        <taxon>Hypocreales</taxon>
        <taxon>Clavicipitaceae</taxon>
        <taxon>Metarhizium</taxon>
    </lineage>
</organism>
<evidence type="ECO:0000313" key="2">
    <source>
        <dbReference type="EMBL" id="KJK75297.1"/>
    </source>
</evidence>
<keyword evidence="3" id="KW-1185">Reference proteome</keyword>
<dbReference type="EMBL" id="KE384750">
    <property type="protein sequence ID" value="KJK75297.1"/>
    <property type="molecule type" value="Genomic_DNA"/>
</dbReference>